<feature type="compositionally biased region" description="Polar residues" evidence="1">
    <location>
        <begin position="8"/>
        <end position="20"/>
    </location>
</feature>
<proteinExistence type="predicted"/>
<sequence length="92" mass="9504">MGSLVGDVTNTTLSKDQPSRPSIPVIGIKPRAQLHIYLVDGSTNHGQNIGAISTRAQTGAALRCIASGADVARATILSLLITAIRVDRKAAA</sequence>
<keyword evidence="3" id="KW-1185">Reference proteome</keyword>
<reference evidence="3" key="1">
    <citation type="journal article" date="2012" name="PLoS Genet.">
        <title>The genomes of the fungal plant pathogens Cladosporium fulvum and Dothistroma septosporum reveal adaptation to different hosts and lifestyles but also signatures of common ancestry.</title>
        <authorList>
            <person name="de Wit P.J.G.M."/>
            <person name="van der Burgt A."/>
            <person name="Oekmen B."/>
            <person name="Stergiopoulos I."/>
            <person name="Abd-Elsalam K.A."/>
            <person name="Aerts A.L."/>
            <person name="Bahkali A.H."/>
            <person name="Beenen H.G."/>
            <person name="Chettri P."/>
            <person name="Cox M.P."/>
            <person name="Datema E."/>
            <person name="de Vries R.P."/>
            <person name="Dhillon B."/>
            <person name="Ganley A.R."/>
            <person name="Griffiths S.A."/>
            <person name="Guo Y."/>
            <person name="Hamelin R.C."/>
            <person name="Henrissat B."/>
            <person name="Kabir M.S."/>
            <person name="Jashni M.K."/>
            <person name="Kema G."/>
            <person name="Klaubauf S."/>
            <person name="Lapidus A."/>
            <person name="Levasseur A."/>
            <person name="Lindquist E."/>
            <person name="Mehrabi R."/>
            <person name="Ohm R.A."/>
            <person name="Owen T.J."/>
            <person name="Salamov A."/>
            <person name="Schwelm A."/>
            <person name="Schijlen E."/>
            <person name="Sun H."/>
            <person name="van den Burg H.A."/>
            <person name="van Ham R.C.H.J."/>
            <person name="Zhang S."/>
            <person name="Goodwin S.B."/>
            <person name="Grigoriev I.V."/>
            <person name="Collemare J."/>
            <person name="Bradshaw R.E."/>
        </authorList>
    </citation>
    <scope>NUCLEOTIDE SEQUENCE [LARGE SCALE GENOMIC DNA]</scope>
    <source>
        <strain evidence="3">NZE10 / CBS 128990</strain>
    </source>
</reference>
<dbReference type="Proteomes" id="UP000016933">
    <property type="component" value="Unassembled WGS sequence"/>
</dbReference>
<reference evidence="2 3" key="2">
    <citation type="journal article" date="2012" name="PLoS Pathog.">
        <title>Diverse lifestyles and strategies of plant pathogenesis encoded in the genomes of eighteen Dothideomycetes fungi.</title>
        <authorList>
            <person name="Ohm R.A."/>
            <person name="Feau N."/>
            <person name="Henrissat B."/>
            <person name="Schoch C.L."/>
            <person name="Horwitz B.A."/>
            <person name="Barry K.W."/>
            <person name="Condon B.J."/>
            <person name="Copeland A.C."/>
            <person name="Dhillon B."/>
            <person name="Glaser F."/>
            <person name="Hesse C.N."/>
            <person name="Kosti I."/>
            <person name="LaButti K."/>
            <person name="Lindquist E.A."/>
            <person name="Lucas S."/>
            <person name="Salamov A.A."/>
            <person name="Bradshaw R.E."/>
            <person name="Ciuffetti L."/>
            <person name="Hamelin R.C."/>
            <person name="Kema G.H.J."/>
            <person name="Lawrence C."/>
            <person name="Scott J.A."/>
            <person name="Spatafora J.W."/>
            <person name="Turgeon B.G."/>
            <person name="de Wit P.J.G.M."/>
            <person name="Zhong S."/>
            <person name="Goodwin S.B."/>
            <person name="Grigoriev I.V."/>
        </authorList>
    </citation>
    <scope>NUCLEOTIDE SEQUENCE [LARGE SCALE GENOMIC DNA]</scope>
    <source>
        <strain evidence="3">NZE10 / CBS 128990</strain>
    </source>
</reference>
<dbReference type="AlphaFoldDB" id="N1PBY2"/>
<accession>N1PBY2</accession>
<name>N1PBY2_DOTSN</name>
<dbReference type="EMBL" id="KB446547">
    <property type="protein sequence ID" value="EME38506.1"/>
    <property type="molecule type" value="Genomic_DNA"/>
</dbReference>
<protein>
    <submittedName>
        <fullName evidence="2">Uncharacterized protein</fullName>
    </submittedName>
</protein>
<dbReference type="HOGENOM" id="CLU_2413233_0_0_1"/>
<feature type="region of interest" description="Disordered" evidence="1">
    <location>
        <begin position="1"/>
        <end position="24"/>
    </location>
</feature>
<evidence type="ECO:0000313" key="2">
    <source>
        <dbReference type="EMBL" id="EME38506.1"/>
    </source>
</evidence>
<evidence type="ECO:0000256" key="1">
    <source>
        <dbReference type="SAM" id="MobiDB-lite"/>
    </source>
</evidence>
<evidence type="ECO:0000313" key="3">
    <source>
        <dbReference type="Proteomes" id="UP000016933"/>
    </source>
</evidence>
<organism evidence="2 3">
    <name type="scientific">Dothistroma septosporum (strain NZE10 / CBS 128990)</name>
    <name type="common">Red band needle blight fungus</name>
    <name type="synonym">Mycosphaerella pini</name>
    <dbReference type="NCBI Taxonomy" id="675120"/>
    <lineage>
        <taxon>Eukaryota</taxon>
        <taxon>Fungi</taxon>
        <taxon>Dikarya</taxon>
        <taxon>Ascomycota</taxon>
        <taxon>Pezizomycotina</taxon>
        <taxon>Dothideomycetes</taxon>
        <taxon>Dothideomycetidae</taxon>
        <taxon>Mycosphaerellales</taxon>
        <taxon>Mycosphaerellaceae</taxon>
        <taxon>Dothistroma</taxon>
    </lineage>
</organism>
<gene>
    <name evidence="2" type="ORF">DOTSEDRAFT_75886</name>
</gene>